<feature type="region of interest" description="Disordered" evidence="1">
    <location>
        <begin position="1"/>
        <end position="24"/>
    </location>
</feature>
<dbReference type="Proteomes" id="UP000008064">
    <property type="component" value="Unassembled WGS sequence"/>
</dbReference>
<protein>
    <submittedName>
        <fullName evidence="2">Uncharacterized protein</fullName>
    </submittedName>
</protein>
<dbReference type="KEGG" id="sla:SERLADRAFT_404683"/>
<dbReference type="OrthoDB" id="2418900at2759"/>
<dbReference type="InterPro" id="IPR041078">
    <property type="entry name" value="Plavaka"/>
</dbReference>
<accession>F8NED7</accession>
<dbReference type="GeneID" id="18812435"/>
<dbReference type="EMBL" id="GL945428">
    <property type="protein sequence ID" value="EGO30571.1"/>
    <property type="molecule type" value="Genomic_DNA"/>
</dbReference>
<dbReference type="RefSeq" id="XP_007312455.1">
    <property type="nucleotide sequence ID" value="XM_007312393.1"/>
</dbReference>
<reference evidence="2" key="1">
    <citation type="submission" date="2011-04" db="EMBL/GenBank/DDBJ databases">
        <title>Evolution of plant cell wall degrading machinery underlies the functional diversity of forest fungi.</title>
        <authorList>
            <consortium name="US DOE Joint Genome Institute (JGI-PGF)"/>
            <person name="Eastwood D.C."/>
            <person name="Floudas D."/>
            <person name="Binder M."/>
            <person name="Majcherczyk A."/>
            <person name="Schneider P."/>
            <person name="Aerts A."/>
            <person name="Asiegbu F.O."/>
            <person name="Baker S.E."/>
            <person name="Barry K."/>
            <person name="Bendiksby M."/>
            <person name="Blumentritt M."/>
            <person name="Coutinho P.M."/>
            <person name="Cullen D."/>
            <person name="Cullen D."/>
            <person name="Gathman A."/>
            <person name="Goodell B."/>
            <person name="Henrissat B."/>
            <person name="Ihrmark K."/>
            <person name="Kauserud H."/>
            <person name="Kohler A."/>
            <person name="LaButti K."/>
            <person name="Lapidus A."/>
            <person name="Lavin J.L."/>
            <person name="Lee Y.-H."/>
            <person name="Lindquist E."/>
            <person name="Lilly W."/>
            <person name="Lucas S."/>
            <person name="Morin E."/>
            <person name="Murat C."/>
            <person name="Oguiza J.A."/>
            <person name="Park J."/>
            <person name="Pisabarro A.G."/>
            <person name="Riley R."/>
            <person name="Rosling A."/>
            <person name="Salamov A."/>
            <person name="Schmidt O."/>
            <person name="Schmutz J."/>
            <person name="Skrede I."/>
            <person name="Stenlid J."/>
            <person name="Wiebenga A."/>
            <person name="Xie X."/>
            <person name="Kues U."/>
            <person name="Hibbett D.S."/>
            <person name="Hoffmeister D."/>
            <person name="Hogberg N."/>
            <person name="Martin F."/>
            <person name="Grigoriev I.V."/>
            <person name="Watkinson S.C."/>
        </authorList>
    </citation>
    <scope>NUCLEOTIDE SEQUENCE</scope>
    <source>
        <strain evidence="2">S7.9</strain>
    </source>
</reference>
<sequence length="584" mass="66812">MQGNTQDNLNPDPGMQASSLCHPHSLHFNLDDDDDDDERVVEQNENAGKVIRVDLDAHNKWRESFHQFHQDDNKMDIDLPDNRWAPFSTELDWKFAHWALQEGVGQKSLERLLAIPELSQRLGLFYQNSRSLLKIINSKIPERAKWHSKYLHFDDCPEEKHLKQYRDPLQVIASLLGNPAHATDIVYKPSRIFTNSNRDDHIFDEMWTGKWWHSVQALLPQGSSVAPVIIATDKTRLTQFSGNKSAYPVYLTLGNIPSFIMRKPSQHACVLIGYLSVNKLVKKGLTTKEKTAHLMGTEELDARIRTLPPAYGSKHFKNGLSPLSQISGGKRKDMAKYPTHSDTTLGYLSDALKTFHQNKAIFVTLGVRENFNIPKFHSLLHYVNSIRWFGATNNYNTEMFEHFHIDMAKDAWRASNHRNERPQMTTWLTRQEKTVWFECYQLSLQNRPVLGYMSRNQVNIANLPFDSLDVFTCFKLTPIHLGDDASASVKYKVIKARPSSKGIAPQFDNVVVLDSLEAESTDVAGTHVGRVKVIFKLPAIFHGGSVGIPKHWPKIPLAYIEWYTKLKGSADPAHMILYVYQTIW</sequence>
<dbReference type="AlphaFoldDB" id="F8NED7"/>
<organism>
    <name type="scientific">Serpula lacrymans var. lacrymans (strain S7.9)</name>
    <name type="common">Dry rot fungus</name>
    <dbReference type="NCBI Taxonomy" id="578457"/>
    <lineage>
        <taxon>Eukaryota</taxon>
        <taxon>Fungi</taxon>
        <taxon>Dikarya</taxon>
        <taxon>Basidiomycota</taxon>
        <taxon>Agaricomycotina</taxon>
        <taxon>Agaricomycetes</taxon>
        <taxon>Agaricomycetidae</taxon>
        <taxon>Boletales</taxon>
        <taxon>Coniophorineae</taxon>
        <taxon>Serpulaceae</taxon>
        <taxon>Serpula</taxon>
    </lineage>
</organism>
<dbReference type="Pfam" id="PF18759">
    <property type="entry name" value="Plavaka"/>
    <property type="match status" value="1"/>
</dbReference>
<evidence type="ECO:0000313" key="2">
    <source>
        <dbReference type="EMBL" id="EGO30571.1"/>
    </source>
</evidence>
<gene>
    <name evidence="2" type="ORF">SERLADRAFT_404683</name>
</gene>
<evidence type="ECO:0000256" key="1">
    <source>
        <dbReference type="SAM" id="MobiDB-lite"/>
    </source>
</evidence>
<proteinExistence type="predicted"/>
<name>F8NED7_SERL9</name>
<dbReference type="HOGENOM" id="CLU_467049_0_0_1"/>